<dbReference type="AlphaFoldDB" id="A0A845SUU2"/>
<dbReference type="RefSeq" id="WP_162220462.1">
    <property type="nucleotide sequence ID" value="NZ_VIQT01000005.1"/>
</dbReference>
<dbReference type="EMBL" id="VIQT01000005">
    <property type="protein sequence ID" value="NDO38084.1"/>
    <property type="molecule type" value="Genomic_DNA"/>
</dbReference>
<feature type="non-terminal residue" evidence="2">
    <location>
        <position position="216"/>
    </location>
</feature>
<dbReference type="SUPFAM" id="SSF52540">
    <property type="entry name" value="P-loop containing nucleoside triphosphate hydrolases"/>
    <property type="match status" value="1"/>
</dbReference>
<gene>
    <name evidence="2" type="ORF">FMM72_02295</name>
</gene>
<evidence type="ECO:0000259" key="1">
    <source>
        <dbReference type="Pfam" id="PF13476"/>
    </source>
</evidence>
<dbReference type="GO" id="GO:0006302">
    <property type="term" value="P:double-strand break repair"/>
    <property type="evidence" value="ECO:0007669"/>
    <property type="project" value="InterPro"/>
</dbReference>
<reference evidence="2 3" key="1">
    <citation type="submission" date="2019-06" db="EMBL/GenBank/DDBJ databases">
        <title>Draft genome sequences of 15 bacterial species constituting the stable defined intestinal microbiota of the GM15 gnotobiotic mouse model.</title>
        <authorList>
            <person name="Elie C."/>
            <person name="Mathieu A."/>
            <person name="Saliou A."/>
            <person name="Darnaud M."/>
            <person name="Leulier F."/>
            <person name="Tamellini A."/>
        </authorList>
    </citation>
    <scope>NUCLEOTIDE SEQUENCE [LARGE SCALE GENOMIC DNA]</scope>
    <source>
        <strain evidence="2 3">JM4-15</strain>
    </source>
</reference>
<feature type="domain" description="Rad50/SbcC-type AAA" evidence="1">
    <location>
        <begin position="18"/>
        <end position="93"/>
    </location>
</feature>
<proteinExistence type="predicted"/>
<evidence type="ECO:0000313" key="2">
    <source>
        <dbReference type="EMBL" id="NDO38084.1"/>
    </source>
</evidence>
<dbReference type="InterPro" id="IPR038729">
    <property type="entry name" value="Rad50/SbcC_AAA"/>
</dbReference>
<accession>A0A845SUU2</accession>
<protein>
    <submittedName>
        <fullName evidence="2">AAA family ATPase</fullName>
    </submittedName>
</protein>
<name>A0A845SUU2_9FIRM</name>
<sequence length="216" mass="25705">MKLIRLIVKRLHDSYDYTVDFNQDVTFIYGTNGCGKTTILNITEAIITGQLYKLFDYRFRQIELSYASSSNITDVEYIKIENKKAELLIEFKHQLCTIKLEDSSDEIQQTDRSVRNVARYYFSRYPALEELRDTFNYVYLPLNRSATMYDFNDEYYMIRRYRNRIPFAAEMHFGENKRDPAMLQIESLIWTSYSKISSSISKINDNFRNNILKSLL</sequence>
<dbReference type="InterPro" id="IPR027417">
    <property type="entry name" value="P-loop_NTPase"/>
</dbReference>
<dbReference type="GO" id="GO:0016887">
    <property type="term" value="F:ATP hydrolysis activity"/>
    <property type="evidence" value="ECO:0007669"/>
    <property type="project" value="InterPro"/>
</dbReference>
<evidence type="ECO:0000313" key="3">
    <source>
        <dbReference type="Proteomes" id="UP000462501"/>
    </source>
</evidence>
<dbReference type="Gene3D" id="3.40.50.300">
    <property type="entry name" value="P-loop containing nucleotide triphosphate hydrolases"/>
    <property type="match status" value="1"/>
</dbReference>
<dbReference type="Pfam" id="PF13476">
    <property type="entry name" value="AAA_23"/>
    <property type="match status" value="1"/>
</dbReference>
<dbReference type="Proteomes" id="UP000462501">
    <property type="component" value="Unassembled WGS sequence"/>
</dbReference>
<organism evidence="2 3">
    <name type="scientific">Anaerotruncus colihominis</name>
    <dbReference type="NCBI Taxonomy" id="169435"/>
    <lineage>
        <taxon>Bacteria</taxon>
        <taxon>Bacillati</taxon>
        <taxon>Bacillota</taxon>
        <taxon>Clostridia</taxon>
        <taxon>Eubacteriales</taxon>
        <taxon>Oscillospiraceae</taxon>
        <taxon>Anaerotruncus</taxon>
    </lineage>
</organism>
<comment type="caution">
    <text evidence="2">The sequence shown here is derived from an EMBL/GenBank/DDBJ whole genome shotgun (WGS) entry which is preliminary data.</text>
</comment>